<sequence>MNDTTVFYHSGPTLTGRVVRLMPGYAREMKVGQPILVAVLAAATVGRLIGRAILSALQAGTRGAAPRRFKDLRKAPEFLVTPLRLRDTAGRLCEVEIHGHLPQSALEPSDHIQVTVVRPKDRSTPPKVERIVNITTGQLLRPRIPTLWSHIGPALLLQAVLGLTLVGVIATAFTAGR</sequence>
<dbReference type="RefSeq" id="WP_203711417.1">
    <property type="nucleotide sequence ID" value="NZ_BONE01000008.1"/>
</dbReference>
<accession>A0ABQ4CKZ8</accession>
<dbReference type="EMBL" id="BONE01000008">
    <property type="protein sequence ID" value="GIF71956.1"/>
    <property type="molecule type" value="Genomic_DNA"/>
</dbReference>
<evidence type="ECO:0000313" key="2">
    <source>
        <dbReference type="EMBL" id="GIF71956.1"/>
    </source>
</evidence>
<keyword evidence="1" id="KW-1133">Transmembrane helix</keyword>
<proteinExistence type="predicted"/>
<feature type="transmembrane region" description="Helical" evidence="1">
    <location>
        <begin position="151"/>
        <end position="175"/>
    </location>
</feature>
<reference evidence="2 3" key="1">
    <citation type="submission" date="2021-01" db="EMBL/GenBank/DDBJ databases">
        <title>Whole genome shotgun sequence of Asanoa siamensis NBRC 107932.</title>
        <authorList>
            <person name="Komaki H."/>
            <person name="Tamura T."/>
        </authorList>
    </citation>
    <scope>NUCLEOTIDE SEQUENCE [LARGE SCALE GENOMIC DNA]</scope>
    <source>
        <strain evidence="2 3">NBRC 107932</strain>
    </source>
</reference>
<protein>
    <recommendedName>
        <fullName evidence="4">DUF3592 domain-containing protein</fullName>
    </recommendedName>
</protein>
<gene>
    <name evidence="2" type="ORF">Asi02nite_14740</name>
</gene>
<evidence type="ECO:0000313" key="3">
    <source>
        <dbReference type="Proteomes" id="UP000604117"/>
    </source>
</evidence>
<comment type="caution">
    <text evidence="2">The sequence shown here is derived from an EMBL/GenBank/DDBJ whole genome shotgun (WGS) entry which is preliminary data.</text>
</comment>
<evidence type="ECO:0000256" key="1">
    <source>
        <dbReference type="SAM" id="Phobius"/>
    </source>
</evidence>
<keyword evidence="3" id="KW-1185">Reference proteome</keyword>
<organism evidence="2 3">
    <name type="scientific">Asanoa siamensis</name>
    <dbReference type="NCBI Taxonomy" id="926357"/>
    <lineage>
        <taxon>Bacteria</taxon>
        <taxon>Bacillati</taxon>
        <taxon>Actinomycetota</taxon>
        <taxon>Actinomycetes</taxon>
        <taxon>Micromonosporales</taxon>
        <taxon>Micromonosporaceae</taxon>
        <taxon>Asanoa</taxon>
    </lineage>
</organism>
<keyword evidence="1" id="KW-0812">Transmembrane</keyword>
<name>A0ABQ4CKZ8_9ACTN</name>
<dbReference type="Proteomes" id="UP000604117">
    <property type="component" value="Unassembled WGS sequence"/>
</dbReference>
<keyword evidence="1" id="KW-0472">Membrane</keyword>
<evidence type="ECO:0008006" key="4">
    <source>
        <dbReference type="Google" id="ProtNLM"/>
    </source>
</evidence>